<accession>A0ABP0UUW4</accession>
<reference evidence="2" key="1">
    <citation type="submission" date="2024-02" db="EMBL/GenBank/DDBJ databases">
        <authorList>
            <consortium name="ELIXIR-Norway"/>
            <consortium name="Elixir Norway"/>
        </authorList>
    </citation>
    <scope>NUCLEOTIDE SEQUENCE</scope>
</reference>
<evidence type="ECO:0000256" key="1">
    <source>
        <dbReference type="SAM" id="MobiDB-lite"/>
    </source>
</evidence>
<evidence type="ECO:0000313" key="3">
    <source>
        <dbReference type="Proteomes" id="UP001497512"/>
    </source>
</evidence>
<gene>
    <name evidence="2" type="ORF">CSSPTR1EN2_LOCUS20088</name>
</gene>
<dbReference type="Proteomes" id="UP001497512">
    <property type="component" value="Chromosome 6"/>
</dbReference>
<feature type="region of interest" description="Disordered" evidence="1">
    <location>
        <begin position="109"/>
        <end position="130"/>
    </location>
</feature>
<keyword evidence="3" id="KW-1185">Reference proteome</keyword>
<protein>
    <submittedName>
        <fullName evidence="2">Uncharacterized protein</fullName>
    </submittedName>
</protein>
<name>A0ABP0UUW4_9BRYO</name>
<dbReference type="EMBL" id="OZ019898">
    <property type="protein sequence ID" value="CAK9230148.1"/>
    <property type="molecule type" value="Genomic_DNA"/>
</dbReference>
<proteinExistence type="predicted"/>
<sequence>MVKKKKQQSLLLKSSQSAGGDLGTWILKSELNWSSMEKSLPLDPSEEGMMSLACNSLASTSVSPFQALLDQHHLQQPSSIVRWCLQQQRAGSLSSRAAAARSLPLQELQHNNNLANNNNDTTEVPRAPPCTPPCSQRAVILIPDTQQVMMAREVIDLTDSPF</sequence>
<feature type="compositionally biased region" description="Low complexity" evidence="1">
    <location>
        <begin position="109"/>
        <end position="119"/>
    </location>
</feature>
<organism evidence="2 3">
    <name type="scientific">Sphagnum troendelagicum</name>
    <dbReference type="NCBI Taxonomy" id="128251"/>
    <lineage>
        <taxon>Eukaryota</taxon>
        <taxon>Viridiplantae</taxon>
        <taxon>Streptophyta</taxon>
        <taxon>Embryophyta</taxon>
        <taxon>Bryophyta</taxon>
        <taxon>Sphagnophytina</taxon>
        <taxon>Sphagnopsida</taxon>
        <taxon>Sphagnales</taxon>
        <taxon>Sphagnaceae</taxon>
        <taxon>Sphagnum</taxon>
    </lineage>
</organism>
<evidence type="ECO:0000313" key="2">
    <source>
        <dbReference type="EMBL" id="CAK9230148.1"/>
    </source>
</evidence>